<sequence length="137" mass="15513">MKSTALTFSIVPFKQVGPLVFGMSQEEIRNILGDPDKESKTFTGRLAESRKEISVKYKKGQMEEVSFLQGVDLLFEEQRLLTQSGIDYLLNNYEHQSDLGFTIFPTLGIAFTGFGKSKDTKTVSVFNKKVLKEYLTQ</sequence>
<dbReference type="EMBL" id="JAFMYU010000018">
    <property type="protein sequence ID" value="MBO0933307.1"/>
    <property type="molecule type" value="Genomic_DNA"/>
</dbReference>
<protein>
    <submittedName>
        <fullName evidence="1">Uncharacterized protein</fullName>
    </submittedName>
</protein>
<dbReference type="RefSeq" id="WP_207337264.1">
    <property type="nucleotide sequence ID" value="NZ_JAFMYU010000018.1"/>
</dbReference>
<evidence type="ECO:0000313" key="2">
    <source>
        <dbReference type="Proteomes" id="UP000664795"/>
    </source>
</evidence>
<keyword evidence="2" id="KW-1185">Reference proteome</keyword>
<accession>A0A939JXT7</accession>
<dbReference type="Proteomes" id="UP000664795">
    <property type="component" value="Unassembled WGS sequence"/>
</dbReference>
<organism evidence="1 2">
    <name type="scientific">Fibrella aquatilis</name>
    <dbReference type="NCBI Taxonomy" id="2817059"/>
    <lineage>
        <taxon>Bacteria</taxon>
        <taxon>Pseudomonadati</taxon>
        <taxon>Bacteroidota</taxon>
        <taxon>Cytophagia</taxon>
        <taxon>Cytophagales</taxon>
        <taxon>Spirosomataceae</taxon>
        <taxon>Fibrella</taxon>
    </lineage>
</organism>
<gene>
    <name evidence="1" type="ORF">J2I48_20020</name>
</gene>
<proteinExistence type="predicted"/>
<comment type="caution">
    <text evidence="1">The sequence shown here is derived from an EMBL/GenBank/DDBJ whole genome shotgun (WGS) entry which is preliminary data.</text>
</comment>
<name>A0A939JXT7_9BACT</name>
<reference evidence="1 2" key="1">
    <citation type="submission" date="2021-03" db="EMBL/GenBank/DDBJ databases">
        <title>Fibrella sp. HMF5036 genome sequencing and assembly.</title>
        <authorList>
            <person name="Kang H."/>
            <person name="Kim H."/>
            <person name="Bae S."/>
            <person name="Joh K."/>
        </authorList>
    </citation>
    <scope>NUCLEOTIDE SEQUENCE [LARGE SCALE GENOMIC DNA]</scope>
    <source>
        <strain evidence="1 2">HMF5036</strain>
    </source>
</reference>
<evidence type="ECO:0000313" key="1">
    <source>
        <dbReference type="EMBL" id="MBO0933307.1"/>
    </source>
</evidence>
<dbReference type="AlphaFoldDB" id="A0A939JXT7"/>